<accession>A0A9Q0GRY5</accession>
<reference evidence="1" key="1">
    <citation type="journal article" date="2023" name="Plant J.">
        <title>The genome of the king protea, Protea cynaroides.</title>
        <authorList>
            <person name="Chang J."/>
            <person name="Duong T.A."/>
            <person name="Schoeman C."/>
            <person name="Ma X."/>
            <person name="Roodt D."/>
            <person name="Barker N."/>
            <person name="Li Z."/>
            <person name="Van de Peer Y."/>
            <person name="Mizrachi E."/>
        </authorList>
    </citation>
    <scope>NUCLEOTIDE SEQUENCE</scope>
    <source>
        <tissue evidence="1">Young leaves</tissue>
    </source>
</reference>
<sequence>MKEFFMGYHRGENEINVESEILGGQDDIVFGSVVEFSSWAHQLTPSTMEESNGSTSNPIHLRCIVVSPLLRKAASIALENKKRGTISYDNRCLYCPFYMLSSISKVAYKLEPLLEVQIHSTFHVFQLKKCLSIPSERCHVADDGAPGSVNVSKKYGLKCHLFHVVTNGLSIVW</sequence>
<comment type="caution">
    <text evidence="1">The sequence shown here is derived from an EMBL/GenBank/DDBJ whole genome shotgun (WGS) entry which is preliminary data.</text>
</comment>
<proteinExistence type="predicted"/>
<keyword evidence="2" id="KW-1185">Reference proteome</keyword>
<dbReference type="OrthoDB" id="8110916at2759"/>
<dbReference type="AlphaFoldDB" id="A0A9Q0GRY5"/>
<evidence type="ECO:0000313" key="1">
    <source>
        <dbReference type="EMBL" id="KAJ4953031.1"/>
    </source>
</evidence>
<gene>
    <name evidence="1" type="ORF">NE237_029863</name>
</gene>
<organism evidence="1 2">
    <name type="scientific">Protea cynaroides</name>
    <dbReference type="NCBI Taxonomy" id="273540"/>
    <lineage>
        <taxon>Eukaryota</taxon>
        <taxon>Viridiplantae</taxon>
        <taxon>Streptophyta</taxon>
        <taxon>Embryophyta</taxon>
        <taxon>Tracheophyta</taxon>
        <taxon>Spermatophyta</taxon>
        <taxon>Magnoliopsida</taxon>
        <taxon>Proteales</taxon>
        <taxon>Proteaceae</taxon>
        <taxon>Protea</taxon>
    </lineage>
</organism>
<evidence type="ECO:0000313" key="2">
    <source>
        <dbReference type="Proteomes" id="UP001141806"/>
    </source>
</evidence>
<name>A0A9Q0GRY5_9MAGN</name>
<dbReference type="Proteomes" id="UP001141806">
    <property type="component" value="Unassembled WGS sequence"/>
</dbReference>
<protein>
    <submittedName>
        <fullName evidence="1">Uncharacterized protein</fullName>
    </submittedName>
</protein>
<dbReference type="EMBL" id="JAMYWD010000012">
    <property type="protein sequence ID" value="KAJ4953031.1"/>
    <property type="molecule type" value="Genomic_DNA"/>
</dbReference>